<accession>A0ABT9VRN9</accession>
<reference evidence="9 10" key="1">
    <citation type="submission" date="2023-07" db="EMBL/GenBank/DDBJ databases">
        <title>Genomic Encyclopedia of Type Strains, Phase IV (KMG-IV): sequencing the most valuable type-strain genomes for metagenomic binning, comparative biology and taxonomic classification.</title>
        <authorList>
            <person name="Goeker M."/>
        </authorList>
    </citation>
    <scope>NUCLEOTIDE SEQUENCE [LARGE SCALE GENOMIC DNA]</scope>
    <source>
        <strain evidence="9 10">DSM 19092</strain>
    </source>
</reference>
<dbReference type="PANTHER" id="PTHR43166:SF9">
    <property type="entry name" value="GLUTAMATE_ASPARTATE IMPORT ATP-BINDING PROTEIN GLTL"/>
    <property type="match status" value="1"/>
</dbReference>
<name>A0ABT9VRN9_9BACI</name>
<keyword evidence="6" id="KW-0067">ATP-binding</keyword>
<dbReference type="Proteomes" id="UP001225646">
    <property type="component" value="Unassembled WGS sequence"/>
</dbReference>
<dbReference type="EC" id="2.7.8.37" evidence="9"/>
<dbReference type="EMBL" id="JAUSTR010000020">
    <property type="protein sequence ID" value="MDQ0163634.1"/>
    <property type="molecule type" value="Genomic_DNA"/>
</dbReference>
<dbReference type="GO" id="GO:0061693">
    <property type="term" value="F:alpha-D-ribose 1-methylphosphonate 5-triphosphate synthase activity"/>
    <property type="evidence" value="ECO:0007669"/>
    <property type="project" value="UniProtKB-EC"/>
</dbReference>
<dbReference type="PROSITE" id="PS50893">
    <property type="entry name" value="ABC_TRANSPORTER_2"/>
    <property type="match status" value="1"/>
</dbReference>
<dbReference type="RefSeq" id="WP_419152645.1">
    <property type="nucleotide sequence ID" value="NZ_JAUSTR010000020.1"/>
</dbReference>
<feature type="domain" description="ABC transporter" evidence="8">
    <location>
        <begin position="5"/>
        <end position="238"/>
    </location>
</feature>
<keyword evidence="5" id="KW-0547">Nucleotide-binding</keyword>
<comment type="subcellular location">
    <subcellularLocation>
        <location evidence="1">Cell membrane</location>
        <topology evidence="1">Peripheral membrane protein</topology>
    </subcellularLocation>
</comment>
<gene>
    <name evidence="9" type="ORF">J2S06_002740</name>
</gene>
<keyword evidence="7" id="KW-0472">Membrane</keyword>
<organism evidence="9 10">
    <name type="scientific">Aeribacillus alveayuensis</name>
    <dbReference type="NCBI Taxonomy" id="279215"/>
    <lineage>
        <taxon>Bacteria</taxon>
        <taxon>Bacillati</taxon>
        <taxon>Bacillota</taxon>
        <taxon>Bacilli</taxon>
        <taxon>Bacillales</taxon>
        <taxon>Bacillaceae</taxon>
        <taxon>Aeribacillus</taxon>
    </lineage>
</organism>
<dbReference type="Pfam" id="PF00005">
    <property type="entry name" value="ABC_tran"/>
    <property type="match status" value="1"/>
</dbReference>
<comment type="similarity">
    <text evidence="2">Belongs to the ABC transporter superfamily.</text>
</comment>
<dbReference type="InterPro" id="IPR050086">
    <property type="entry name" value="MetN_ABC_transporter-like"/>
</dbReference>
<dbReference type="NCBIfam" id="TIGR02324">
    <property type="entry name" value="CP_lyasePhnL"/>
    <property type="match status" value="1"/>
</dbReference>
<proteinExistence type="inferred from homology"/>
<keyword evidence="9" id="KW-0808">Transferase</keyword>
<evidence type="ECO:0000256" key="6">
    <source>
        <dbReference type="ARBA" id="ARBA00022840"/>
    </source>
</evidence>
<evidence type="ECO:0000256" key="7">
    <source>
        <dbReference type="ARBA" id="ARBA00023136"/>
    </source>
</evidence>
<evidence type="ECO:0000256" key="3">
    <source>
        <dbReference type="ARBA" id="ARBA00022448"/>
    </source>
</evidence>
<dbReference type="PANTHER" id="PTHR43166">
    <property type="entry name" value="AMINO ACID IMPORT ATP-BINDING PROTEIN"/>
    <property type="match status" value="1"/>
</dbReference>
<dbReference type="Gene3D" id="3.40.50.300">
    <property type="entry name" value="P-loop containing nucleotide triphosphate hydrolases"/>
    <property type="match status" value="1"/>
</dbReference>
<dbReference type="InterPro" id="IPR027417">
    <property type="entry name" value="P-loop_NTPase"/>
</dbReference>
<evidence type="ECO:0000256" key="1">
    <source>
        <dbReference type="ARBA" id="ARBA00004202"/>
    </source>
</evidence>
<sequence length="238" mass="27465">MENILEVENLSKTFRLHNVNKEIHAIENISFSVKGGEFVGITGKSGSGKSTILKCIYRTYLPQGGDIWYKSEKFGPINLREATEREIIYLRKFEIGYVSQFLNALPRITARELVKQAIVEMGYKEAYAEEETEKILTHFELDPELWDSYVATFSGGEKLRLNIARAMVKRPKLLLLDEPTASLDDESKEKVRELMEQLSHEGTTMLGIFHDTLFMQNLCDVEYRMQEGQLVNFRKRSI</sequence>
<evidence type="ECO:0000313" key="10">
    <source>
        <dbReference type="Proteomes" id="UP001225646"/>
    </source>
</evidence>
<keyword evidence="3" id="KW-0813">Transport</keyword>
<evidence type="ECO:0000259" key="8">
    <source>
        <dbReference type="PROSITE" id="PS50893"/>
    </source>
</evidence>
<dbReference type="InterPro" id="IPR003439">
    <property type="entry name" value="ABC_transporter-like_ATP-bd"/>
</dbReference>
<evidence type="ECO:0000313" key="9">
    <source>
        <dbReference type="EMBL" id="MDQ0163634.1"/>
    </source>
</evidence>
<dbReference type="InterPro" id="IPR012701">
    <property type="entry name" value="CP_lyase_PhnL"/>
</dbReference>
<dbReference type="InterPro" id="IPR003593">
    <property type="entry name" value="AAA+_ATPase"/>
</dbReference>
<comment type="caution">
    <text evidence="9">The sequence shown here is derived from an EMBL/GenBank/DDBJ whole genome shotgun (WGS) entry which is preliminary data.</text>
</comment>
<keyword evidence="10" id="KW-1185">Reference proteome</keyword>
<evidence type="ECO:0000256" key="5">
    <source>
        <dbReference type="ARBA" id="ARBA00022741"/>
    </source>
</evidence>
<evidence type="ECO:0000256" key="4">
    <source>
        <dbReference type="ARBA" id="ARBA00022475"/>
    </source>
</evidence>
<keyword evidence="4" id="KW-1003">Cell membrane</keyword>
<dbReference type="SUPFAM" id="SSF52540">
    <property type="entry name" value="P-loop containing nucleoside triphosphate hydrolases"/>
    <property type="match status" value="1"/>
</dbReference>
<dbReference type="SMART" id="SM00382">
    <property type="entry name" value="AAA"/>
    <property type="match status" value="1"/>
</dbReference>
<evidence type="ECO:0000256" key="2">
    <source>
        <dbReference type="ARBA" id="ARBA00005417"/>
    </source>
</evidence>
<protein>
    <submittedName>
        <fullName evidence="9">Alpha-D-ribose 1-methylphosphonate 5-triphosphate synthase subunit PhnL</fullName>
        <ecNumber evidence="9">2.7.8.37</ecNumber>
    </submittedName>
</protein>